<dbReference type="Gene3D" id="2.60.40.1190">
    <property type="match status" value="1"/>
</dbReference>
<evidence type="ECO:0000256" key="1">
    <source>
        <dbReference type="SAM" id="MobiDB-lite"/>
    </source>
</evidence>
<dbReference type="AlphaFoldDB" id="A0A1F5YL54"/>
<dbReference type="Pfam" id="PF19313">
    <property type="entry name" value="DUF5916"/>
    <property type="match status" value="1"/>
</dbReference>
<reference evidence="4 5" key="1">
    <citation type="journal article" date="2016" name="Nat. Commun.">
        <title>Thousands of microbial genomes shed light on interconnected biogeochemical processes in an aquifer system.</title>
        <authorList>
            <person name="Anantharaman K."/>
            <person name="Brown C.T."/>
            <person name="Hug L.A."/>
            <person name="Sharon I."/>
            <person name="Castelle C.J."/>
            <person name="Probst A.J."/>
            <person name="Thomas B.C."/>
            <person name="Singh A."/>
            <person name="Wilkins M.J."/>
            <person name="Karaoz U."/>
            <person name="Brodie E.L."/>
            <person name="Williams K.H."/>
            <person name="Hubbard S.S."/>
            <person name="Banfield J.F."/>
        </authorList>
    </citation>
    <scope>NUCLEOTIDE SEQUENCE [LARGE SCALE GENOMIC DNA]</scope>
</reference>
<protein>
    <recommendedName>
        <fullName evidence="3">DUF5916 domain-containing protein</fullName>
    </recommendedName>
</protein>
<accession>A0A1F5YL54</accession>
<feature type="signal peptide" evidence="2">
    <location>
        <begin position="1"/>
        <end position="24"/>
    </location>
</feature>
<feature type="non-terminal residue" evidence="4">
    <location>
        <position position="812"/>
    </location>
</feature>
<feature type="region of interest" description="Disordered" evidence="1">
    <location>
        <begin position="24"/>
        <end position="43"/>
    </location>
</feature>
<organism evidence="4 5">
    <name type="scientific">Candidatus Glassbacteria bacterium RIFCSPLOWO2_12_FULL_58_11</name>
    <dbReference type="NCBI Taxonomy" id="1817867"/>
    <lineage>
        <taxon>Bacteria</taxon>
        <taxon>Candidatus Glassiibacteriota</taxon>
    </lineage>
</organism>
<evidence type="ECO:0000256" key="2">
    <source>
        <dbReference type="SAM" id="SignalP"/>
    </source>
</evidence>
<proteinExistence type="predicted"/>
<evidence type="ECO:0000313" key="5">
    <source>
        <dbReference type="Proteomes" id="UP000179129"/>
    </source>
</evidence>
<dbReference type="CDD" id="cd09618">
    <property type="entry name" value="CBM9_like_2"/>
    <property type="match status" value="1"/>
</dbReference>
<dbReference type="STRING" id="1817867.A3F83_11660"/>
<dbReference type="Proteomes" id="UP000179129">
    <property type="component" value="Unassembled WGS sequence"/>
</dbReference>
<dbReference type="EMBL" id="MFIX01000234">
    <property type="protein sequence ID" value="OGG00929.1"/>
    <property type="molecule type" value="Genomic_DNA"/>
</dbReference>
<evidence type="ECO:0000259" key="3">
    <source>
        <dbReference type="Pfam" id="PF19313"/>
    </source>
</evidence>
<dbReference type="SUPFAM" id="SSF49344">
    <property type="entry name" value="CBD9-like"/>
    <property type="match status" value="1"/>
</dbReference>
<comment type="caution">
    <text evidence="4">The sequence shown here is derived from an EMBL/GenBank/DDBJ whole genome shotgun (WGS) entry which is preliminary data.</text>
</comment>
<keyword evidence="2" id="KW-0732">Signal</keyword>
<gene>
    <name evidence="4" type="ORF">A3F83_11660</name>
</gene>
<name>A0A1F5YL54_9BACT</name>
<evidence type="ECO:0000313" key="4">
    <source>
        <dbReference type="EMBL" id="OGG00929.1"/>
    </source>
</evidence>
<dbReference type="InterPro" id="IPR045670">
    <property type="entry name" value="DUF5916"/>
</dbReference>
<feature type="chain" id="PRO_5009522528" description="DUF5916 domain-containing protein" evidence="2">
    <location>
        <begin position="25"/>
        <end position="812"/>
    </location>
</feature>
<sequence>MPFRRIAFLLLLALLPAARGLSSAQNRQGKPAVPQPPDTLRQERTEDYKTAWATRVLEPPLVDGYPEDSCWALALPVRGFTQRRPDEGENPTEETVVRIVYDNESIYFLFVCYDSEPDKIDARLTPRDNIQSSDNVRIWIDSFFDRRTAFQFAVNPLNVQEDELWTEDTGQDINWNGVWFSSARKLDYGWVAEIGIPFSVLRFGGKPFQTWGLNLSRYIERKKEYNQWRMIPESDSGFFVSRFGMLGGLEGLRTPHRLELLPYGTAQLQDNSVIRNDFTSNAGLDLKYGLNSGVTLDLALNPEFGTVETDEEQLNLSPFPTYYPEKRPFFLEFQDIFRTDMPLVHTRRIGKPLGNVVDPTSTILSGARLVGKTENGLRYGLIEGLTDEEKYYYIDENRSGGFDAGLESPYRKYKDIPLEMRGKATEVYLDPRSNYMVGRLLKEYEDGSSLGLIATGVNRAAGSGRLDIPAQAYTGGIDWDFKFNRTWSFAGQLAGSSVEKPEGGQLEGYGLELKLHKFNGEHFTYGIDYDRYSDRFNVNDLGWLYGNDYGTHNLNTDFQFRDRPHAHGVRSFSVYWRMRRNWTDRTLQPLVGRTLGDRFNPSRELYTNGALSVGDVAVGGELEFMNYWSVSGGARSGFDKEEDPFRASKAQDFIFSYPRTLVCYGNLSNNSSSPFTVNISQNYGSFRDGTRWREGITFRLRPNPRLELSLNAVREKTWDFSDFGAPVKVAGTQVPDEILSLRKTRFNSLIFRTGYALNNKLDFRLFAQYTDFGSRRYQPLLPGPFEFETPRESRSTLGLHFVTRFEYRPGSY</sequence>
<feature type="domain" description="DUF5916" evidence="3">
    <location>
        <begin position="254"/>
        <end position="767"/>
    </location>
</feature>